<sequence precursor="true">MKPGPLVMLLIGTILTLLGFGLTAAGTVAAIASGAQGDNGYFSTRSASFVANSYALTSPTLGPVTTTGTPPPLNLDIARIRLEATSSNGADVFIGIAPRTEVDSYLASVAHTEVSGIQSTPFRVDYRQIAGSDRPEPPEEQSWWTVSAAGPGTQEITWSVQPGAWAVVVMNADASRPVAVDLRAGVRSGLLAPAAAALLLTGLVTLLIGLALVMLGVIGLGRNGPAPSSRPDVRGPQPPLDPDRPGADYPARLNGWLQPGLSRALWLVKWVLVIPHYIVLFFLWFGFWISTIVAGFAILFTGRYPRAIFNYNVGVLRWNWRVTFYAYSALGTDRYPPFTLAATDYPADLEVDYPDRLSHGLVLVKSWLLAIPHLIIVAIITGGTWAWTTSWNNWATGGGAGFSLLTVLVLIAAVVLLFSGRYRRGIFDLILGLNRWLYRVIVYAALMRDEYPPFRLDQGPIDPGSLAPAGQPVPAPATPATSAAPAPAPAAAPPAPGPTLAPDDGR</sequence>
<feature type="transmembrane region" description="Helical" evidence="2">
    <location>
        <begin position="6"/>
        <end position="32"/>
    </location>
</feature>
<feature type="compositionally biased region" description="Pro residues" evidence="1">
    <location>
        <begin position="486"/>
        <end position="499"/>
    </location>
</feature>
<feature type="transmembrane region" description="Helical" evidence="2">
    <location>
        <begin position="399"/>
        <end position="419"/>
    </location>
</feature>
<dbReference type="InterPro" id="IPR025498">
    <property type="entry name" value="DUF4389"/>
</dbReference>
<keyword evidence="2" id="KW-0472">Membrane</keyword>
<dbReference type="Proteomes" id="UP000092582">
    <property type="component" value="Chromosome 1"/>
</dbReference>
<organism evidence="3 4">
    <name type="scientific">Cryobacterium arcticum</name>
    <dbReference type="NCBI Taxonomy" id="670052"/>
    <lineage>
        <taxon>Bacteria</taxon>
        <taxon>Bacillati</taxon>
        <taxon>Actinomycetota</taxon>
        <taxon>Actinomycetes</taxon>
        <taxon>Micrococcales</taxon>
        <taxon>Microbacteriaceae</taxon>
        <taxon>Cryobacterium</taxon>
    </lineage>
</organism>
<evidence type="ECO:0000256" key="2">
    <source>
        <dbReference type="SAM" id="Phobius"/>
    </source>
</evidence>
<protein>
    <recommendedName>
        <fullName evidence="5">DUF4389 domain-containing protein</fullName>
    </recommendedName>
</protein>
<gene>
    <name evidence="3" type="ORF">PA27867_0713</name>
</gene>
<evidence type="ECO:0000256" key="1">
    <source>
        <dbReference type="SAM" id="MobiDB-lite"/>
    </source>
</evidence>
<feature type="transmembrane region" description="Helical" evidence="2">
    <location>
        <begin position="366"/>
        <end position="387"/>
    </location>
</feature>
<proteinExistence type="predicted"/>
<keyword evidence="2" id="KW-1133">Transmembrane helix</keyword>
<dbReference type="KEGG" id="cart:PA27867_0713"/>
<dbReference type="OrthoDB" id="156718at2"/>
<dbReference type="PATRIC" id="fig|670052.7.peg.739"/>
<keyword evidence="2" id="KW-0812">Transmembrane</keyword>
<feature type="transmembrane region" description="Helical" evidence="2">
    <location>
        <begin position="190"/>
        <end position="218"/>
    </location>
</feature>
<dbReference type="RefSeq" id="WP_066593307.1">
    <property type="nucleotide sequence ID" value="NZ_CP016282.1"/>
</dbReference>
<evidence type="ECO:0000313" key="4">
    <source>
        <dbReference type="Proteomes" id="UP000092582"/>
    </source>
</evidence>
<dbReference type="STRING" id="670052.PA27867_0713"/>
<dbReference type="Pfam" id="PF14333">
    <property type="entry name" value="DUF4389"/>
    <property type="match status" value="2"/>
</dbReference>
<keyword evidence="4" id="KW-1185">Reference proteome</keyword>
<dbReference type="InterPro" id="IPR023298">
    <property type="entry name" value="ATPase_P-typ_TM_dom_sf"/>
</dbReference>
<evidence type="ECO:0000313" key="3">
    <source>
        <dbReference type="EMBL" id="ANP71680.1"/>
    </source>
</evidence>
<reference evidence="3 4" key="1">
    <citation type="submission" date="2016-06" db="EMBL/GenBank/DDBJ databases">
        <title>Genome sequencing of Cryobacterium arcticum PAMC 27867.</title>
        <authorList>
            <person name="Lee J."/>
            <person name="Kim O.-S."/>
        </authorList>
    </citation>
    <scope>NUCLEOTIDE SEQUENCE [LARGE SCALE GENOMIC DNA]</scope>
    <source>
        <strain evidence="3 4">PAMC 27867</strain>
    </source>
</reference>
<name>A0A1B1BGJ1_9MICO</name>
<evidence type="ECO:0008006" key="5">
    <source>
        <dbReference type="Google" id="ProtNLM"/>
    </source>
</evidence>
<feature type="region of interest" description="Disordered" evidence="1">
    <location>
        <begin position="462"/>
        <end position="506"/>
    </location>
</feature>
<dbReference type="AlphaFoldDB" id="A0A1B1BGJ1"/>
<feature type="transmembrane region" description="Helical" evidence="2">
    <location>
        <begin position="277"/>
        <end position="300"/>
    </location>
</feature>
<accession>A0A1B1BGJ1</accession>
<dbReference type="SUPFAM" id="SSF81665">
    <property type="entry name" value="Calcium ATPase, transmembrane domain M"/>
    <property type="match status" value="1"/>
</dbReference>
<dbReference type="EMBL" id="CP016282">
    <property type="protein sequence ID" value="ANP71680.1"/>
    <property type="molecule type" value="Genomic_DNA"/>
</dbReference>